<dbReference type="PANTHER" id="PTHR42813">
    <property type="entry name" value="ZINC-TYPE ALCOHOL DEHYDROGENASE-LIKE"/>
    <property type="match status" value="1"/>
</dbReference>
<dbReference type="Proteomes" id="UP001501035">
    <property type="component" value="Unassembled WGS sequence"/>
</dbReference>
<feature type="domain" description="Alcohol dehydrogenase-like N-terminal" evidence="5">
    <location>
        <begin position="75"/>
        <end position="164"/>
    </location>
</feature>
<dbReference type="Pfam" id="PF08240">
    <property type="entry name" value="ADH_N"/>
    <property type="match status" value="1"/>
</dbReference>
<dbReference type="InterPro" id="IPR011032">
    <property type="entry name" value="GroES-like_sf"/>
</dbReference>
<evidence type="ECO:0000259" key="5">
    <source>
        <dbReference type="Pfam" id="PF08240"/>
    </source>
</evidence>
<keyword evidence="2" id="KW-0479">Metal-binding</keyword>
<name>A0ABP6L565_9ACTN</name>
<dbReference type="SUPFAM" id="SSF50129">
    <property type="entry name" value="GroES-like"/>
    <property type="match status" value="1"/>
</dbReference>
<dbReference type="RefSeq" id="WP_290703409.1">
    <property type="nucleotide sequence ID" value="NZ_BAAAVS010000019.1"/>
</dbReference>
<dbReference type="InterPro" id="IPR013149">
    <property type="entry name" value="ADH-like_C"/>
</dbReference>
<dbReference type="SUPFAM" id="SSF51735">
    <property type="entry name" value="NAD(P)-binding Rossmann-fold domains"/>
    <property type="match status" value="1"/>
</dbReference>
<comment type="caution">
    <text evidence="6">The sequence shown here is derived from an EMBL/GenBank/DDBJ whole genome shotgun (WGS) entry which is preliminary data.</text>
</comment>
<dbReference type="Gene3D" id="3.90.180.10">
    <property type="entry name" value="Medium-chain alcohol dehydrogenases, catalytic domain"/>
    <property type="match status" value="1"/>
</dbReference>
<dbReference type="PANTHER" id="PTHR42813:SF7">
    <property type="entry name" value="ALCOHOL DEHYDROGENASE (ZN-DEPENDENT)-RELATED"/>
    <property type="match status" value="1"/>
</dbReference>
<reference evidence="7" key="1">
    <citation type="journal article" date="2019" name="Int. J. Syst. Evol. Microbiol.">
        <title>The Global Catalogue of Microorganisms (GCM) 10K type strain sequencing project: providing services to taxonomists for standard genome sequencing and annotation.</title>
        <authorList>
            <consortium name="The Broad Institute Genomics Platform"/>
            <consortium name="The Broad Institute Genome Sequencing Center for Infectious Disease"/>
            <person name="Wu L."/>
            <person name="Ma J."/>
        </authorList>
    </citation>
    <scope>NUCLEOTIDE SEQUENCE [LARGE SCALE GENOMIC DNA]</scope>
    <source>
        <strain evidence="7">JCM 14234</strain>
    </source>
</reference>
<evidence type="ECO:0000313" key="6">
    <source>
        <dbReference type="EMBL" id="GAA3032794.1"/>
    </source>
</evidence>
<keyword evidence="7" id="KW-1185">Reference proteome</keyword>
<protein>
    <submittedName>
        <fullName evidence="6">Zinc-dependent alcohol dehydrogenase</fullName>
    </submittedName>
</protein>
<dbReference type="Gene3D" id="3.40.50.720">
    <property type="entry name" value="NAD(P)-binding Rossmann-like Domain"/>
    <property type="match status" value="1"/>
</dbReference>
<keyword evidence="3" id="KW-0862">Zinc</keyword>
<evidence type="ECO:0000259" key="4">
    <source>
        <dbReference type="Pfam" id="PF00107"/>
    </source>
</evidence>
<gene>
    <name evidence="6" type="ORF">GCM10010528_12460</name>
</gene>
<dbReference type="Pfam" id="PF00107">
    <property type="entry name" value="ADH_zinc_N"/>
    <property type="match status" value="1"/>
</dbReference>
<comment type="cofactor">
    <cofactor evidence="1">
        <name>Zn(2+)</name>
        <dbReference type="ChEBI" id="CHEBI:29105"/>
    </cofactor>
</comment>
<accession>A0ABP6L565</accession>
<dbReference type="InterPro" id="IPR036291">
    <property type="entry name" value="NAD(P)-bd_dom_sf"/>
</dbReference>
<evidence type="ECO:0000256" key="1">
    <source>
        <dbReference type="ARBA" id="ARBA00001947"/>
    </source>
</evidence>
<evidence type="ECO:0000256" key="3">
    <source>
        <dbReference type="ARBA" id="ARBA00022833"/>
    </source>
</evidence>
<organism evidence="6 7">
    <name type="scientific">Gordonia defluvii</name>
    <dbReference type="NCBI Taxonomy" id="283718"/>
    <lineage>
        <taxon>Bacteria</taxon>
        <taxon>Bacillati</taxon>
        <taxon>Actinomycetota</taxon>
        <taxon>Actinomycetes</taxon>
        <taxon>Mycobacteriales</taxon>
        <taxon>Gordoniaceae</taxon>
        <taxon>Gordonia</taxon>
    </lineage>
</organism>
<evidence type="ECO:0000256" key="2">
    <source>
        <dbReference type="ARBA" id="ARBA00022723"/>
    </source>
</evidence>
<dbReference type="InterPro" id="IPR013154">
    <property type="entry name" value="ADH-like_N"/>
</dbReference>
<sequence>MRELTYVRSGTLEWRERPAPTLIEATDALVRPFVASRCDGDTLPLHKNVTRPMQAAVKVGMIDPVVTSIVGDVPFHGPFGIGHEAIAQVVEVGAQLTNLSVGDIVVVPWAVACGTCYECSLGLTAKCSTMAAQSPGKTLAAFGFGPSCGQWGGMVADTLRVPFADFNLVRLPAGLDPLRVASASDNLSDAWRSIVPPLGLRPGGKVLVIGGGGQSIGLYAAGLAVAHGAAVVDYLDDRDARLEIADSLGATAHKIDKKRGKSILASVPDRYDVVVEASSQAQGLRDAIRALRPGGICTGTGYYLNTGTKLPVMDMYATSATLHVGVSHTRPAMPELLDFVATTGFPAEKVTTLLADWDDAPEAYAAHTTKVVLHRPTLDLT</sequence>
<dbReference type="EMBL" id="BAAAVS010000019">
    <property type="protein sequence ID" value="GAA3032794.1"/>
    <property type="molecule type" value="Genomic_DNA"/>
</dbReference>
<proteinExistence type="predicted"/>
<evidence type="ECO:0000313" key="7">
    <source>
        <dbReference type="Proteomes" id="UP001501035"/>
    </source>
</evidence>
<feature type="domain" description="Alcohol dehydrogenase-like C-terminal" evidence="4">
    <location>
        <begin position="216"/>
        <end position="341"/>
    </location>
</feature>